<feature type="transmembrane region" description="Helical" evidence="10">
    <location>
        <begin position="52"/>
        <end position="69"/>
    </location>
</feature>
<keyword evidence="7 9" id="KW-0472">Membrane</keyword>
<evidence type="ECO:0000313" key="11">
    <source>
        <dbReference type="EMBL" id="CEO88558.1"/>
    </source>
</evidence>
<comment type="pathway">
    <text evidence="9">Cell wall biogenesis; lipoteichoic acid biosynthesis.</text>
</comment>
<reference evidence="12" key="1">
    <citation type="submission" date="2015-01" db="EMBL/GenBank/DDBJ databases">
        <authorList>
            <person name="Manzoor Shahid"/>
            <person name="Zubair Saima"/>
        </authorList>
    </citation>
    <scope>NUCLEOTIDE SEQUENCE [LARGE SCALE GENOMIC DNA]</scope>
    <source>
        <strain evidence="12">Sp3</strain>
    </source>
</reference>
<dbReference type="OrthoDB" id="9805788at2"/>
<keyword evidence="6 10" id="KW-1133">Transmembrane helix</keyword>
<dbReference type="GO" id="GO:0016746">
    <property type="term" value="F:acyltransferase activity"/>
    <property type="evidence" value="ECO:0007669"/>
    <property type="project" value="UniProtKB-KW"/>
</dbReference>
<dbReference type="EC" id="2.3.1.-" evidence="9"/>
<dbReference type="Proteomes" id="UP000046155">
    <property type="component" value="Unassembled WGS sequence"/>
</dbReference>
<dbReference type="GO" id="GO:0005886">
    <property type="term" value="C:plasma membrane"/>
    <property type="evidence" value="ECO:0007669"/>
    <property type="project" value="UniProtKB-SubCell"/>
</dbReference>
<comment type="similarity">
    <text evidence="2 9">Belongs to the membrane-bound acyltransferase family.</text>
</comment>
<accession>A0A0B7MK45</accession>
<keyword evidence="8 9" id="KW-0012">Acyltransferase</keyword>
<feature type="transmembrane region" description="Helical" evidence="10">
    <location>
        <begin position="355"/>
        <end position="377"/>
    </location>
</feature>
<evidence type="ECO:0000256" key="10">
    <source>
        <dbReference type="SAM" id="Phobius"/>
    </source>
</evidence>
<evidence type="ECO:0000256" key="2">
    <source>
        <dbReference type="ARBA" id="ARBA00010323"/>
    </source>
</evidence>
<feature type="transmembrane region" description="Helical" evidence="10">
    <location>
        <begin position="318"/>
        <end position="334"/>
    </location>
</feature>
<feature type="transmembrane region" description="Helical" evidence="10">
    <location>
        <begin position="296"/>
        <end position="312"/>
    </location>
</feature>
<feature type="transmembrane region" description="Helical" evidence="10">
    <location>
        <begin position="182"/>
        <end position="201"/>
    </location>
</feature>
<dbReference type="EMBL" id="CDRZ01000122">
    <property type="protein sequence ID" value="CEO88558.1"/>
    <property type="molecule type" value="Genomic_DNA"/>
</dbReference>
<dbReference type="PANTHER" id="PTHR13285:SF23">
    <property type="entry name" value="TEICHOIC ACID D-ALANYLTRANSFERASE"/>
    <property type="match status" value="1"/>
</dbReference>
<dbReference type="InterPro" id="IPR024194">
    <property type="entry name" value="Ac/AlaTfrase_AlgI/DltB"/>
</dbReference>
<evidence type="ECO:0000256" key="6">
    <source>
        <dbReference type="ARBA" id="ARBA00022989"/>
    </source>
</evidence>
<dbReference type="InterPro" id="IPR051085">
    <property type="entry name" value="MB_O-acyltransferase"/>
</dbReference>
<gene>
    <name evidence="11" type="primary">dltB</name>
    <name evidence="11" type="ORF">SSCH_2080004</name>
</gene>
<dbReference type="InterPro" id="IPR024024">
    <property type="entry name" value="DltB"/>
</dbReference>
<evidence type="ECO:0000256" key="4">
    <source>
        <dbReference type="ARBA" id="ARBA00022679"/>
    </source>
</evidence>
<feature type="transmembrane region" description="Helical" evidence="10">
    <location>
        <begin position="221"/>
        <end position="242"/>
    </location>
</feature>
<feature type="transmembrane region" description="Helical" evidence="10">
    <location>
        <begin position="81"/>
        <end position="99"/>
    </location>
</feature>
<proteinExistence type="inferred from homology"/>
<evidence type="ECO:0000256" key="8">
    <source>
        <dbReference type="ARBA" id="ARBA00023315"/>
    </source>
</evidence>
<dbReference type="NCBIfam" id="TIGR04091">
    <property type="entry name" value="LTA_dltB"/>
    <property type="match status" value="1"/>
</dbReference>
<keyword evidence="5 10" id="KW-0812">Transmembrane</keyword>
<evidence type="ECO:0000313" key="12">
    <source>
        <dbReference type="Proteomes" id="UP000046155"/>
    </source>
</evidence>
<dbReference type="AlphaFoldDB" id="A0A0B7MK45"/>
<evidence type="ECO:0000256" key="9">
    <source>
        <dbReference type="PIRNR" id="PIRNR016636"/>
    </source>
</evidence>
<dbReference type="RefSeq" id="WP_044664688.1">
    <property type="nucleotide sequence ID" value="NZ_CDRZ01000122.1"/>
</dbReference>
<dbReference type="PIRSF" id="PIRSF016636">
    <property type="entry name" value="AlgI_DltB"/>
    <property type="match status" value="1"/>
</dbReference>
<dbReference type="PANTHER" id="PTHR13285">
    <property type="entry name" value="ACYLTRANSFERASE"/>
    <property type="match status" value="1"/>
</dbReference>
<dbReference type="GO" id="GO:0070395">
    <property type="term" value="P:lipoteichoic acid biosynthetic process"/>
    <property type="evidence" value="ECO:0007669"/>
    <property type="project" value="UniProtKB-UniRule"/>
</dbReference>
<dbReference type="Pfam" id="PF03062">
    <property type="entry name" value="MBOAT"/>
    <property type="match status" value="1"/>
</dbReference>
<comment type="function">
    <text evidence="9">O-acyltransferase that catalyzes D-alanylation of both teichoic acid and lipoteichoic acid (LTA). D-alanylation of LTA plays an important role in modulating the properties of the cell wall in Gram-positive bacteria, influencing the net charge of the cell wall. Catalyzes D-alanylation from DltC carrier protein.</text>
</comment>
<organism evidence="11 12">
    <name type="scientific">Syntrophaceticus schinkii</name>
    <dbReference type="NCBI Taxonomy" id="499207"/>
    <lineage>
        <taxon>Bacteria</taxon>
        <taxon>Bacillati</taxon>
        <taxon>Bacillota</taxon>
        <taxon>Clostridia</taxon>
        <taxon>Thermoanaerobacterales</taxon>
        <taxon>Thermoanaerobacterales Family III. Incertae Sedis</taxon>
        <taxon>Syntrophaceticus</taxon>
    </lineage>
</organism>
<dbReference type="UniPathway" id="UPA00556"/>
<evidence type="ECO:0000256" key="5">
    <source>
        <dbReference type="ARBA" id="ARBA00022692"/>
    </source>
</evidence>
<keyword evidence="4 9" id="KW-0808">Transferase</keyword>
<dbReference type="InterPro" id="IPR004299">
    <property type="entry name" value="MBOAT_fam"/>
</dbReference>
<keyword evidence="12" id="KW-1185">Reference proteome</keyword>
<keyword evidence="3 9" id="KW-1003">Cell membrane</keyword>
<dbReference type="PIRSF" id="PIRSF500216">
    <property type="entry name" value="DltB"/>
    <property type="match status" value="1"/>
</dbReference>
<evidence type="ECO:0000256" key="7">
    <source>
        <dbReference type="ARBA" id="ARBA00023136"/>
    </source>
</evidence>
<feature type="transmembrane region" description="Helical" evidence="10">
    <location>
        <begin position="6"/>
        <end position="23"/>
    </location>
</feature>
<sequence length="378" mass="44832">MIPYSNSFIGYIYALLLLPAIILGLKEKPIKRYGLVATLIGLYFLFGFSQRIIFFFVIQFVLIFGYSYLHKKYKSRWLLRLMILFSISPLVLVKLSPLIDLKTPIAFLGISYLTFRTVQMLIEIYDGLITKINPFEFTYFLLFLPTISSGPIDRSRRFKQDLDRKMTKAEYVVLLREGIHKIFCGIGYKFIIAALISTYWINKIPNTHTLLNTWNYMYSYSLYLFFDFAGYSLLAIGTSYLLGIKTPENFNKPFISRNIKEFWTRWHISLSFWFRDFLYTRLVMLFFKKKLLKNKYALSYIAYLITMGTMGIWHGLEIHYILYGLYHGILLALTDHYQRKSAWFKSVKNNRMWNIVFVIITFHLICFGFLIFSGYLFK</sequence>
<evidence type="ECO:0000256" key="3">
    <source>
        <dbReference type="ARBA" id="ARBA00022475"/>
    </source>
</evidence>
<comment type="subcellular location">
    <subcellularLocation>
        <location evidence="1">Cell membrane</location>
        <topology evidence="1">Multi-pass membrane protein</topology>
    </subcellularLocation>
</comment>
<evidence type="ECO:0000256" key="1">
    <source>
        <dbReference type="ARBA" id="ARBA00004651"/>
    </source>
</evidence>
<protein>
    <recommendedName>
        <fullName evidence="9">Teichoic acid D-alanyltransferase</fullName>
        <ecNumber evidence="9">2.3.1.-</ecNumber>
    </recommendedName>
</protein>
<name>A0A0B7MK45_9FIRM</name>